<dbReference type="STRING" id="1271860.SAMN05216174_1352"/>
<dbReference type="AlphaFoldDB" id="A0A1G6ZIP2"/>
<sequence>MSTFRRGLAAFGIGAVMVTCLSTTAVASAGAEEPASAHRATGTLAEYNGRTINLARDWEGADYCIEETAAKFRCVDLPAAEFGAAAIQDCREGSLCLWDNRNYQAAGLELRSSRRHDLADHGFRDRANSVYNYRESNSRLIDLRSAPVSDREYTVTAGGKLWDLGQIVYPGGGNWNNKIDVVVLN</sequence>
<dbReference type="Proteomes" id="UP000199501">
    <property type="component" value="Unassembled WGS sequence"/>
</dbReference>
<accession>A0A1G6ZIP2</accession>
<reference evidence="3" key="1">
    <citation type="submission" date="2016-10" db="EMBL/GenBank/DDBJ databases">
        <authorList>
            <person name="Varghese N."/>
            <person name="Submissions S."/>
        </authorList>
    </citation>
    <scope>NUCLEOTIDE SEQUENCE [LARGE SCALE GENOMIC DNA]</scope>
    <source>
        <strain evidence="3">IBRC-M 10403</strain>
    </source>
</reference>
<evidence type="ECO:0000313" key="3">
    <source>
        <dbReference type="Proteomes" id="UP000199501"/>
    </source>
</evidence>
<protein>
    <submittedName>
        <fullName evidence="2">Peptidase inhibitor family I36</fullName>
    </submittedName>
</protein>
<dbReference type="Gene3D" id="2.60.20.10">
    <property type="entry name" value="Crystallins"/>
    <property type="match status" value="1"/>
</dbReference>
<name>A0A1G6ZIP2_9PSEU</name>
<gene>
    <name evidence="2" type="ORF">SAMN05216174_1352</name>
</gene>
<dbReference type="Pfam" id="PF03995">
    <property type="entry name" value="Inhibitor_I36"/>
    <property type="match status" value="1"/>
</dbReference>
<dbReference type="EMBL" id="FMZZ01000035">
    <property type="protein sequence ID" value="SDE02478.1"/>
    <property type="molecule type" value="Genomic_DNA"/>
</dbReference>
<organism evidence="2 3">
    <name type="scientific">Actinokineospora iranica</name>
    <dbReference type="NCBI Taxonomy" id="1271860"/>
    <lineage>
        <taxon>Bacteria</taxon>
        <taxon>Bacillati</taxon>
        <taxon>Actinomycetota</taxon>
        <taxon>Actinomycetes</taxon>
        <taxon>Pseudonocardiales</taxon>
        <taxon>Pseudonocardiaceae</taxon>
        <taxon>Actinokineospora</taxon>
    </lineage>
</organism>
<evidence type="ECO:0000313" key="2">
    <source>
        <dbReference type="EMBL" id="SDE02478.1"/>
    </source>
</evidence>
<evidence type="ECO:0000256" key="1">
    <source>
        <dbReference type="SAM" id="SignalP"/>
    </source>
</evidence>
<keyword evidence="3" id="KW-1185">Reference proteome</keyword>
<keyword evidence="1" id="KW-0732">Signal</keyword>
<feature type="chain" id="PRO_5038740949" evidence="1">
    <location>
        <begin position="28"/>
        <end position="185"/>
    </location>
</feature>
<feature type="signal peptide" evidence="1">
    <location>
        <begin position="1"/>
        <end position="27"/>
    </location>
</feature>
<proteinExistence type="predicted"/>